<dbReference type="Pfam" id="PF14833">
    <property type="entry name" value="NAD_binding_11"/>
    <property type="match status" value="1"/>
</dbReference>
<dbReference type="PANTHER" id="PTHR22981">
    <property type="entry name" value="3-HYDROXYISOBUTYRATE DEHYDROGENASE-RELATED"/>
    <property type="match status" value="1"/>
</dbReference>
<gene>
    <name evidence="10" type="ORF">AAF712_009779</name>
</gene>
<dbReference type="Proteomes" id="UP001437256">
    <property type="component" value="Unassembled WGS sequence"/>
</dbReference>
<dbReference type="SUPFAM" id="SSF51735">
    <property type="entry name" value="NAD(P)-binding Rossmann-fold domains"/>
    <property type="match status" value="1"/>
</dbReference>
<reference evidence="10 11" key="1">
    <citation type="submission" date="2024-05" db="EMBL/GenBank/DDBJ databases">
        <title>A draft genome resource for the thread blight pathogen Marasmius tenuissimus strain MS-2.</title>
        <authorList>
            <person name="Yulfo-Soto G.E."/>
            <person name="Baruah I.K."/>
            <person name="Amoako-Attah I."/>
            <person name="Bukari Y."/>
            <person name="Meinhardt L.W."/>
            <person name="Bailey B.A."/>
            <person name="Cohen S.P."/>
        </authorList>
    </citation>
    <scope>NUCLEOTIDE SEQUENCE [LARGE SCALE GENOMIC DNA]</scope>
    <source>
        <strain evidence="10 11">MS-2</strain>
    </source>
</reference>
<evidence type="ECO:0000313" key="10">
    <source>
        <dbReference type="EMBL" id="KAL0063284.1"/>
    </source>
</evidence>
<evidence type="ECO:0000256" key="6">
    <source>
        <dbReference type="ARBA" id="ARBA00023027"/>
    </source>
</evidence>
<dbReference type="PANTHER" id="PTHR22981:SF7">
    <property type="entry name" value="3-HYDROXYISOBUTYRATE DEHYDROGENASE, MITOCHONDRIAL"/>
    <property type="match status" value="1"/>
</dbReference>
<dbReference type="EMBL" id="JBBXMP010000084">
    <property type="protein sequence ID" value="KAL0063284.1"/>
    <property type="molecule type" value="Genomic_DNA"/>
</dbReference>
<dbReference type="InterPro" id="IPR006115">
    <property type="entry name" value="6PGDH_NADP-bd"/>
</dbReference>
<proteinExistence type="inferred from homology"/>
<dbReference type="Pfam" id="PF03446">
    <property type="entry name" value="NAD_binding_2"/>
    <property type="match status" value="1"/>
</dbReference>
<comment type="similarity">
    <text evidence="2">Belongs to the HIBADH-related family. 3-hydroxyisobutyrate dehydrogenase subfamily.</text>
</comment>
<sequence length="355" mass="37211">MKPSSRLLQSLSALEHVSLRSKSTSFIGLGRMGYEMAYNLFSKQYANAQDAQFIVCDALPESAQNFCTSFLANFPGAKIAIASNPEEATLASQVIVTMLPSSPQVRTVYNEGIIPTLSKLSSVASSSHNTLCIDSTTLDVNVAREVAKDVIATNAQMVDAPVSGGVTGAKAATLSFLVGGTEEAFGVSLPFLSHMGQRIIHCGPSGAGLGAKICNNLILGVEQIVVGEAMLLGEKLGLDPAILASVISSSTGGCWSVSVNNPVPKSLPEKSPPCERDFEGGFATALMLKDMSLATNIASASGSPLPLGEAAESLYAQVIKEEPELARKDFSSVYRYLSKAAAQGRKVSIGKEESR</sequence>
<evidence type="ECO:0000259" key="9">
    <source>
        <dbReference type="Pfam" id="PF14833"/>
    </source>
</evidence>
<evidence type="ECO:0000259" key="8">
    <source>
        <dbReference type="Pfam" id="PF03446"/>
    </source>
</evidence>
<feature type="domain" description="6-phosphogluconate dehydrogenase NADP-binding" evidence="8">
    <location>
        <begin position="25"/>
        <end position="203"/>
    </location>
</feature>
<dbReference type="InterPro" id="IPR029154">
    <property type="entry name" value="HIBADH-like_NADP-bd"/>
</dbReference>
<dbReference type="InterPro" id="IPR002204">
    <property type="entry name" value="3-OH-isobutyrate_DH-rel_CS"/>
</dbReference>
<dbReference type="PROSITE" id="PS00895">
    <property type="entry name" value="3_HYDROXYISOBUT_DH"/>
    <property type="match status" value="1"/>
</dbReference>
<name>A0ABR2ZQL0_9AGAR</name>
<keyword evidence="11" id="KW-1185">Reference proteome</keyword>
<dbReference type="SUPFAM" id="SSF48179">
    <property type="entry name" value="6-phosphogluconate dehydrogenase C-terminal domain-like"/>
    <property type="match status" value="1"/>
</dbReference>
<evidence type="ECO:0000256" key="7">
    <source>
        <dbReference type="ARBA" id="ARBA00049197"/>
    </source>
</evidence>
<comment type="catalytic activity">
    <reaction evidence="7">
        <text>3-hydroxy-2-methylpropanoate + NAD(+) = 2-methyl-3-oxopropanoate + NADH + H(+)</text>
        <dbReference type="Rhea" id="RHEA:17681"/>
        <dbReference type="ChEBI" id="CHEBI:11805"/>
        <dbReference type="ChEBI" id="CHEBI:15378"/>
        <dbReference type="ChEBI" id="CHEBI:57540"/>
        <dbReference type="ChEBI" id="CHEBI:57700"/>
        <dbReference type="ChEBI" id="CHEBI:57945"/>
        <dbReference type="EC" id="1.1.1.31"/>
    </reaction>
</comment>
<keyword evidence="5" id="KW-0560">Oxidoreductase</keyword>
<dbReference type="InterPro" id="IPR013328">
    <property type="entry name" value="6PGD_dom2"/>
</dbReference>
<accession>A0ABR2ZQL0</accession>
<dbReference type="InterPro" id="IPR036291">
    <property type="entry name" value="NAD(P)-bd_dom_sf"/>
</dbReference>
<evidence type="ECO:0000256" key="3">
    <source>
        <dbReference type="ARBA" id="ARBA00012991"/>
    </source>
</evidence>
<protein>
    <recommendedName>
        <fullName evidence="3">3-hydroxyisobutyrate dehydrogenase</fullName>
        <ecNumber evidence="3">1.1.1.31</ecNumber>
    </recommendedName>
</protein>
<dbReference type="Gene3D" id="3.40.50.720">
    <property type="entry name" value="NAD(P)-binding Rossmann-like Domain"/>
    <property type="match status" value="1"/>
</dbReference>
<evidence type="ECO:0000256" key="1">
    <source>
        <dbReference type="ARBA" id="ARBA00005109"/>
    </source>
</evidence>
<keyword evidence="4" id="KW-0101">Branched-chain amino acid catabolism</keyword>
<feature type="domain" description="3-hydroxyisobutyrate dehydrogenase-like NAD-binding" evidence="9">
    <location>
        <begin position="206"/>
        <end position="337"/>
    </location>
</feature>
<comment type="caution">
    <text evidence="10">The sequence shown here is derived from an EMBL/GenBank/DDBJ whole genome shotgun (WGS) entry which is preliminary data.</text>
</comment>
<dbReference type="Gene3D" id="1.10.1040.10">
    <property type="entry name" value="N-(1-d-carboxylethyl)-l-norvaline Dehydrogenase, domain 2"/>
    <property type="match status" value="1"/>
</dbReference>
<comment type="pathway">
    <text evidence="1">Amino-acid degradation; L-valine degradation.</text>
</comment>
<keyword evidence="6" id="KW-0520">NAD</keyword>
<organism evidence="10 11">
    <name type="scientific">Marasmius tenuissimus</name>
    <dbReference type="NCBI Taxonomy" id="585030"/>
    <lineage>
        <taxon>Eukaryota</taxon>
        <taxon>Fungi</taxon>
        <taxon>Dikarya</taxon>
        <taxon>Basidiomycota</taxon>
        <taxon>Agaricomycotina</taxon>
        <taxon>Agaricomycetes</taxon>
        <taxon>Agaricomycetidae</taxon>
        <taxon>Agaricales</taxon>
        <taxon>Marasmiineae</taxon>
        <taxon>Marasmiaceae</taxon>
        <taxon>Marasmius</taxon>
    </lineage>
</organism>
<dbReference type="EC" id="1.1.1.31" evidence="3"/>
<evidence type="ECO:0000256" key="2">
    <source>
        <dbReference type="ARBA" id="ARBA00006013"/>
    </source>
</evidence>
<evidence type="ECO:0000256" key="4">
    <source>
        <dbReference type="ARBA" id="ARBA00022456"/>
    </source>
</evidence>
<evidence type="ECO:0000313" key="11">
    <source>
        <dbReference type="Proteomes" id="UP001437256"/>
    </source>
</evidence>
<dbReference type="InterPro" id="IPR008927">
    <property type="entry name" value="6-PGluconate_DH-like_C_sf"/>
</dbReference>
<evidence type="ECO:0000256" key="5">
    <source>
        <dbReference type="ARBA" id="ARBA00023002"/>
    </source>
</evidence>